<dbReference type="PANTHER" id="PTHR23522:SF10">
    <property type="entry name" value="3-PHENYLPROPIONIC ACID TRANSPORTER-RELATED"/>
    <property type="match status" value="1"/>
</dbReference>
<evidence type="ECO:0000256" key="5">
    <source>
        <dbReference type="ARBA" id="ARBA00022692"/>
    </source>
</evidence>
<keyword evidence="4" id="KW-0997">Cell inner membrane</keyword>
<dbReference type="PANTHER" id="PTHR23522">
    <property type="entry name" value="BLL5896 PROTEIN"/>
    <property type="match status" value="1"/>
</dbReference>
<sequence>MSDSPFLSDGRNDVIPAFKLSSFYFCYFAFLGCLLPFWPIFLSEKGFDGLQIAAFHAVFLSTKIFAPSIAGYLSDRFNILMSVIRCSLIFAGISFSFYILGFDYLELIVIGVVYSVFWNAILSQFEAYTLCRLDSQANRYSRIRLWGSIGFIVLSFSLGVVFEWLSIQWLPFIMIALIVFASYISFQLSELAKTEESDPKKRVQKLMPVLKKPAVVSFLLICFFIQLSHGAYYSFYSLYLEGYGFSNYWIGGLWSVGVVAEIILFLIFPYYLKKYGEYVLLVLSIILTVLRWLVIGYFPESLSLVLFAQGLHAFSFGCLHVVSMVYVQRFFPSGLSGRGQALYSGVSFGLGGAIGAIISGFLWESGLERNVIFYVAAVSAFLALLVSVRLKPQY</sequence>
<feature type="transmembrane region" description="Helical" evidence="8">
    <location>
        <begin position="248"/>
        <end position="271"/>
    </location>
</feature>
<dbReference type="InterPro" id="IPR020846">
    <property type="entry name" value="MFS_dom"/>
</dbReference>
<evidence type="ECO:0000256" key="6">
    <source>
        <dbReference type="ARBA" id="ARBA00022989"/>
    </source>
</evidence>
<gene>
    <name evidence="10" type="ORF">GCM10022277_15200</name>
</gene>
<comment type="subcellular location">
    <subcellularLocation>
        <location evidence="1">Cell inner membrane</location>
        <topology evidence="1">Multi-pass membrane protein</topology>
    </subcellularLocation>
</comment>
<feature type="transmembrane region" description="Helical" evidence="8">
    <location>
        <begin position="80"/>
        <end position="101"/>
    </location>
</feature>
<keyword evidence="7 8" id="KW-0472">Membrane</keyword>
<evidence type="ECO:0000256" key="1">
    <source>
        <dbReference type="ARBA" id="ARBA00004429"/>
    </source>
</evidence>
<feature type="transmembrane region" description="Helical" evidence="8">
    <location>
        <begin position="143"/>
        <end position="162"/>
    </location>
</feature>
<evidence type="ECO:0000313" key="10">
    <source>
        <dbReference type="EMBL" id="GAA3920519.1"/>
    </source>
</evidence>
<feature type="transmembrane region" description="Helical" evidence="8">
    <location>
        <begin position="107"/>
        <end position="131"/>
    </location>
</feature>
<keyword evidence="2" id="KW-0813">Transport</keyword>
<evidence type="ECO:0000259" key="9">
    <source>
        <dbReference type="PROSITE" id="PS50850"/>
    </source>
</evidence>
<dbReference type="InterPro" id="IPR024989">
    <property type="entry name" value="MFS_assoc_dom"/>
</dbReference>
<dbReference type="RefSeq" id="WP_344797118.1">
    <property type="nucleotide sequence ID" value="NZ_BAABBN010000004.1"/>
</dbReference>
<dbReference type="PROSITE" id="PS50850">
    <property type="entry name" value="MFS"/>
    <property type="match status" value="1"/>
</dbReference>
<feature type="transmembrane region" description="Helical" evidence="8">
    <location>
        <begin position="168"/>
        <end position="188"/>
    </location>
</feature>
<dbReference type="Proteomes" id="UP001501565">
    <property type="component" value="Unassembled WGS sequence"/>
</dbReference>
<evidence type="ECO:0000313" key="11">
    <source>
        <dbReference type="Proteomes" id="UP001501565"/>
    </source>
</evidence>
<feature type="transmembrane region" description="Helical" evidence="8">
    <location>
        <begin position="53"/>
        <end position="73"/>
    </location>
</feature>
<protein>
    <submittedName>
        <fullName evidence="10">Major facilitator superfamily domain-containing protein 6</fullName>
    </submittedName>
</protein>
<reference evidence="11" key="1">
    <citation type="journal article" date="2019" name="Int. J. Syst. Evol. Microbiol.">
        <title>The Global Catalogue of Microorganisms (GCM) 10K type strain sequencing project: providing services to taxonomists for standard genome sequencing and annotation.</title>
        <authorList>
            <consortium name="The Broad Institute Genomics Platform"/>
            <consortium name="The Broad Institute Genome Sequencing Center for Infectious Disease"/>
            <person name="Wu L."/>
            <person name="Ma J."/>
        </authorList>
    </citation>
    <scope>NUCLEOTIDE SEQUENCE [LARGE SCALE GENOMIC DNA]</scope>
    <source>
        <strain evidence="11">JCM 17551</strain>
    </source>
</reference>
<dbReference type="Gene3D" id="1.20.1250.20">
    <property type="entry name" value="MFS general substrate transporter like domains"/>
    <property type="match status" value="2"/>
</dbReference>
<dbReference type="NCBIfam" id="NF037955">
    <property type="entry name" value="mfs"/>
    <property type="match status" value="1"/>
</dbReference>
<evidence type="ECO:0000256" key="2">
    <source>
        <dbReference type="ARBA" id="ARBA00022448"/>
    </source>
</evidence>
<evidence type="ECO:0000256" key="7">
    <source>
        <dbReference type="ARBA" id="ARBA00023136"/>
    </source>
</evidence>
<dbReference type="SUPFAM" id="SSF103473">
    <property type="entry name" value="MFS general substrate transporter"/>
    <property type="match status" value="1"/>
</dbReference>
<keyword evidence="11" id="KW-1185">Reference proteome</keyword>
<feature type="transmembrane region" description="Helical" evidence="8">
    <location>
        <begin position="304"/>
        <end position="327"/>
    </location>
</feature>
<dbReference type="Pfam" id="PF12832">
    <property type="entry name" value="MFS_1_like"/>
    <property type="match status" value="1"/>
</dbReference>
<feature type="transmembrane region" description="Helical" evidence="8">
    <location>
        <begin position="21"/>
        <end position="41"/>
    </location>
</feature>
<evidence type="ECO:0000256" key="3">
    <source>
        <dbReference type="ARBA" id="ARBA00022475"/>
    </source>
</evidence>
<organism evidence="10 11">
    <name type="scientific">Litoribacillus peritrichatus</name>
    <dbReference type="NCBI Taxonomy" id="718191"/>
    <lineage>
        <taxon>Bacteria</taxon>
        <taxon>Pseudomonadati</taxon>
        <taxon>Pseudomonadota</taxon>
        <taxon>Gammaproteobacteria</taxon>
        <taxon>Oceanospirillales</taxon>
        <taxon>Oceanospirillaceae</taxon>
        <taxon>Litoribacillus</taxon>
    </lineage>
</organism>
<evidence type="ECO:0000256" key="8">
    <source>
        <dbReference type="SAM" id="Phobius"/>
    </source>
</evidence>
<dbReference type="InterPro" id="IPR036259">
    <property type="entry name" value="MFS_trans_sf"/>
</dbReference>
<feature type="transmembrane region" description="Helical" evidence="8">
    <location>
        <begin position="339"/>
        <end position="359"/>
    </location>
</feature>
<keyword evidence="5 8" id="KW-0812">Transmembrane</keyword>
<keyword evidence="6 8" id="KW-1133">Transmembrane helix</keyword>
<name>A0ABP7MD24_9GAMM</name>
<dbReference type="InterPro" id="IPR026032">
    <property type="entry name" value="HcaT-like"/>
</dbReference>
<keyword evidence="3" id="KW-1003">Cell membrane</keyword>
<feature type="transmembrane region" description="Helical" evidence="8">
    <location>
        <begin position="209"/>
        <end position="228"/>
    </location>
</feature>
<accession>A0ABP7MD24</accession>
<evidence type="ECO:0000256" key="4">
    <source>
        <dbReference type="ARBA" id="ARBA00022519"/>
    </source>
</evidence>
<proteinExistence type="predicted"/>
<comment type="caution">
    <text evidence="10">The sequence shown here is derived from an EMBL/GenBank/DDBJ whole genome shotgun (WGS) entry which is preliminary data.</text>
</comment>
<feature type="transmembrane region" description="Helical" evidence="8">
    <location>
        <begin position="371"/>
        <end position="390"/>
    </location>
</feature>
<dbReference type="EMBL" id="BAABBN010000004">
    <property type="protein sequence ID" value="GAA3920519.1"/>
    <property type="molecule type" value="Genomic_DNA"/>
</dbReference>
<dbReference type="PIRSF" id="PIRSF004925">
    <property type="entry name" value="HcaT"/>
    <property type="match status" value="1"/>
</dbReference>
<feature type="domain" description="Major facilitator superfamily (MFS) profile" evidence="9">
    <location>
        <begin position="214"/>
        <end position="394"/>
    </location>
</feature>
<feature type="transmembrane region" description="Helical" evidence="8">
    <location>
        <begin position="278"/>
        <end position="298"/>
    </location>
</feature>